<evidence type="ECO:0000259" key="2">
    <source>
        <dbReference type="Pfam" id="PF08914"/>
    </source>
</evidence>
<organism evidence="3 4">
    <name type="scientific">Lentinula lateritia</name>
    <dbReference type="NCBI Taxonomy" id="40482"/>
    <lineage>
        <taxon>Eukaryota</taxon>
        <taxon>Fungi</taxon>
        <taxon>Dikarya</taxon>
        <taxon>Basidiomycota</taxon>
        <taxon>Agaricomycotina</taxon>
        <taxon>Agaricomycetes</taxon>
        <taxon>Agaricomycetidae</taxon>
        <taxon>Agaricales</taxon>
        <taxon>Marasmiineae</taxon>
        <taxon>Omphalotaceae</taxon>
        <taxon>Lentinula</taxon>
    </lineage>
</organism>
<comment type="caution">
    <text evidence="3">The sequence shown here is derived from an EMBL/GenBank/DDBJ whole genome shotgun (WGS) entry which is preliminary data.</text>
</comment>
<evidence type="ECO:0000256" key="1">
    <source>
        <dbReference type="SAM" id="MobiDB-lite"/>
    </source>
</evidence>
<feature type="compositionally biased region" description="Polar residues" evidence="1">
    <location>
        <begin position="242"/>
        <end position="251"/>
    </location>
</feature>
<reference evidence="3" key="1">
    <citation type="submission" date="2022-08" db="EMBL/GenBank/DDBJ databases">
        <authorList>
            <consortium name="DOE Joint Genome Institute"/>
            <person name="Min B."/>
            <person name="Riley R."/>
            <person name="Sierra-Patev S."/>
            <person name="Naranjo-Ortiz M."/>
            <person name="Looney B."/>
            <person name="Konkel Z."/>
            <person name="Slot J.C."/>
            <person name="Sakamoto Y."/>
            <person name="Steenwyk J.L."/>
            <person name="Rokas A."/>
            <person name="Carro J."/>
            <person name="Camarero S."/>
            <person name="Ferreira P."/>
            <person name="Molpeceres G."/>
            <person name="Ruiz-Duenas F.J."/>
            <person name="Serrano A."/>
            <person name="Henrissat B."/>
            <person name="Drula E."/>
            <person name="Hughes K.W."/>
            <person name="Mata J.L."/>
            <person name="Ishikawa N.K."/>
            <person name="Vargas-Isla R."/>
            <person name="Ushijima S."/>
            <person name="Smith C.A."/>
            <person name="Ahrendt S."/>
            <person name="Andreopoulos W."/>
            <person name="He G."/>
            <person name="Labutti K."/>
            <person name="Lipzen A."/>
            <person name="Ng V."/>
            <person name="Sandor L."/>
            <person name="Barry K."/>
            <person name="Martinez A.T."/>
            <person name="Xiao Y."/>
            <person name="Gibbons J.G."/>
            <person name="Terashima K."/>
            <person name="Hibbett D.S."/>
            <person name="Grigoriev I.V."/>
        </authorList>
    </citation>
    <scope>NUCLEOTIDE SEQUENCE</scope>
    <source>
        <strain evidence="3">Sp2 HRB7682 ss15</strain>
    </source>
</reference>
<feature type="region of interest" description="Disordered" evidence="1">
    <location>
        <begin position="104"/>
        <end position="251"/>
    </location>
</feature>
<evidence type="ECO:0000313" key="3">
    <source>
        <dbReference type="EMBL" id="KAJ4491628.1"/>
    </source>
</evidence>
<feature type="compositionally biased region" description="Basic and acidic residues" evidence="1">
    <location>
        <begin position="124"/>
        <end position="134"/>
    </location>
</feature>
<name>A0A9W9AVZ1_9AGAR</name>
<gene>
    <name evidence="3" type="ORF">C8J55DRAFT_284916</name>
</gene>
<dbReference type="InterPro" id="IPR009057">
    <property type="entry name" value="Homeodomain-like_sf"/>
</dbReference>
<reference evidence="3" key="2">
    <citation type="journal article" date="2023" name="Proc. Natl. Acad. Sci. U.S.A.">
        <title>A global phylogenomic analysis of the shiitake genus Lentinula.</title>
        <authorList>
            <person name="Sierra-Patev S."/>
            <person name="Min B."/>
            <person name="Naranjo-Ortiz M."/>
            <person name="Looney B."/>
            <person name="Konkel Z."/>
            <person name="Slot J.C."/>
            <person name="Sakamoto Y."/>
            <person name="Steenwyk J.L."/>
            <person name="Rokas A."/>
            <person name="Carro J."/>
            <person name="Camarero S."/>
            <person name="Ferreira P."/>
            <person name="Molpeceres G."/>
            <person name="Ruiz-Duenas F.J."/>
            <person name="Serrano A."/>
            <person name="Henrissat B."/>
            <person name="Drula E."/>
            <person name="Hughes K.W."/>
            <person name="Mata J.L."/>
            <person name="Ishikawa N.K."/>
            <person name="Vargas-Isla R."/>
            <person name="Ushijima S."/>
            <person name="Smith C.A."/>
            <person name="Donoghue J."/>
            <person name="Ahrendt S."/>
            <person name="Andreopoulos W."/>
            <person name="He G."/>
            <person name="LaButti K."/>
            <person name="Lipzen A."/>
            <person name="Ng V."/>
            <person name="Riley R."/>
            <person name="Sandor L."/>
            <person name="Barry K."/>
            <person name="Martinez A.T."/>
            <person name="Xiao Y."/>
            <person name="Gibbons J.G."/>
            <person name="Terashima K."/>
            <person name="Grigoriev I.V."/>
            <person name="Hibbett D."/>
        </authorList>
    </citation>
    <scope>NUCLEOTIDE SEQUENCE</scope>
    <source>
        <strain evidence="3">Sp2 HRB7682 ss15</strain>
    </source>
</reference>
<dbReference type="Proteomes" id="UP001150238">
    <property type="component" value="Unassembled WGS sequence"/>
</dbReference>
<feature type="compositionally biased region" description="Basic and acidic residues" evidence="1">
    <location>
        <begin position="172"/>
        <end position="182"/>
    </location>
</feature>
<evidence type="ECO:0000313" key="4">
    <source>
        <dbReference type="Proteomes" id="UP001150238"/>
    </source>
</evidence>
<protein>
    <recommendedName>
        <fullName evidence="2">TERF2-interacting telomeric protein 1 Myb domain-containing protein</fullName>
    </recommendedName>
</protein>
<dbReference type="Pfam" id="PF08914">
    <property type="entry name" value="Myb_Rap1"/>
    <property type="match status" value="1"/>
</dbReference>
<feature type="compositionally biased region" description="Basic and acidic residues" evidence="1">
    <location>
        <begin position="220"/>
        <end position="231"/>
    </location>
</feature>
<dbReference type="Gene3D" id="1.10.10.60">
    <property type="entry name" value="Homeodomain-like"/>
    <property type="match status" value="1"/>
</dbReference>
<dbReference type="AlphaFoldDB" id="A0A9W9AVZ1"/>
<dbReference type="InterPro" id="IPR015010">
    <property type="entry name" value="TERF2IP_Myb"/>
</dbReference>
<dbReference type="SUPFAM" id="SSF46689">
    <property type="entry name" value="Homeodomain-like"/>
    <property type="match status" value="1"/>
</dbReference>
<dbReference type="EMBL" id="JANVFS010000006">
    <property type="protein sequence ID" value="KAJ4491628.1"/>
    <property type="molecule type" value="Genomic_DNA"/>
</dbReference>
<dbReference type="CDD" id="cd11655">
    <property type="entry name" value="rap1_myb-like"/>
    <property type="match status" value="1"/>
</dbReference>
<proteinExistence type="predicted"/>
<sequence>MAPGGRVAFTPEDDGHLMEYLAEYNQGRRGNKLYHQLVDNPELFPWARRHTWQAWRHRYMRDSADLDRRIDLQQKRNLNALFRNAQNEASTSRNVPQAQEYIDQSAAHMPRRHKRKATPTREINVQEKRRRTDISEETVPTNGREVQEDLEAQDKARLARLGEGPSPPPETTRNHVLSDKSLKTSPHPVQQRTLSSESSAESNQMKDIPSHHHRSSSNHWRKEVDRDHEQDGDIAMERMLLSPSNTSTSNR</sequence>
<feature type="domain" description="TERF2-interacting telomeric protein 1 Myb" evidence="2">
    <location>
        <begin position="9"/>
        <end position="62"/>
    </location>
</feature>
<feature type="compositionally biased region" description="Basic residues" evidence="1">
    <location>
        <begin position="109"/>
        <end position="118"/>
    </location>
</feature>
<feature type="compositionally biased region" description="Polar residues" evidence="1">
    <location>
        <begin position="183"/>
        <end position="205"/>
    </location>
</feature>
<accession>A0A9W9AVZ1</accession>